<dbReference type="AlphaFoldDB" id="A0A931I8A6"/>
<dbReference type="EMBL" id="JADMLG010000003">
    <property type="protein sequence ID" value="MBH0776772.1"/>
    <property type="molecule type" value="Genomic_DNA"/>
</dbReference>
<protein>
    <submittedName>
        <fullName evidence="2">MCE family protein</fullName>
    </submittedName>
</protein>
<evidence type="ECO:0000313" key="3">
    <source>
        <dbReference type="Proteomes" id="UP000655751"/>
    </source>
</evidence>
<accession>A0A931I8A6</accession>
<proteinExistence type="predicted"/>
<reference evidence="2" key="1">
    <citation type="submission" date="2020-11" db="EMBL/GenBank/DDBJ databases">
        <title>Nocardia NEAU-351.nov., a novel actinomycete isolated from the cow dung.</title>
        <authorList>
            <person name="Zhang X."/>
        </authorList>
    </citation>
    <scope>NUCLEOTIDE SEQUENCE</scope>
    <source>
        <strain evidence="2">NEAU-351</strain>
    </source>
</reference>
<dbReference type="InterPro" id="IPR003399">
    <property type="entry name" value="Mce/MlaD"/>
</dbReference>
<dbReference type="Pfam" id="PF02470">
    <property type="entry name" value="MlaD"/>
    <property type="match status" value="1"/>
</dbReference>
<organism evidence="2 3">
    <name type="scientific">Nocardia bovistercoris</name>
    <dbReference type="NCBI Taxonomy" id="2785916"/>
    <lineage>
        <taxon>Bacteria</taxon>
        <taxon>Bacillati</taxon>
        <taxon>Actinomycetota</taxon>
        <taxon>Actinomycetes</taxon>
        <taxon>Mycobacteriales</taxon>
        <taxon>Nocardiaceae</taxon>
        <taxon>Nocardia</taxon>
    </lineage>
</organism>
<keyword evidence="3" id="KW-1185">Reference proteome</keyword>
<name>A0A931I8A6_9NOCA</name>
<dbReference type="Proteomes" id="UP000655751">
    <property type="component" value="Unassembled WGS sequence"/>
</dbReference>
<evidence type="ECO:0000313" key="2">
    <source>
        <dbReference type="EMBL" id="MBH0776772.1"/>
    </source>
</evidence>
<sequence length="347" mass="36400">MPAYTLSGAEVGPRRARVIGACAVLLTVAACVVWRVYPESRPDSEIRVELLAETIGAGVEPGTDVRLDGVRVGSVSSITTAGQGRKSISLHLDREQLFGLTDTLSVEYAPGNLFGISTLQLNSNSGGQKLVDGSTVDLTAHTDRVTDATLAALLKSTGTLTDGVLTPKLTELLSQVSRDVEAFTPLFQAIGAMARAYTETRALEPSFLLDQYGSALAGLPPMFTGGLKVLNAANTNEYLSDPKHIEKVDQMWTNVRLKLLPSATSTLRTAETHVAGLMPIIAMLLDEVSGSVSAPARSAEQLTELLARLGVAFDGPALRARVELDTVPGLAAPLAAVLGGAAPTEGR</sequence>
<dbReference type="RefSeq" id="WP_196149085.1">
    <property type="nucleotide sequence ID" value="NZ_JADMLG010000003.1"/>
</dbReference>
<gene>
    <name evidence="2" type="ORF">IT779_10795</name>
</gene>
<evidence type="ECO:0000259" key="1">
    <source>
        <dbReference type="Pfam" id="PF02470"/>
    </source>
</evidence>
<feature type="domain" description="Mce/MlaD" evidence="1">
    <location>
        <begin position="57"/>
        <end position="122"/>
    </location>
</feature>
<comment type="caution">
    <text evidence="2">The sequence shown here is derived from an EMBL/GenBank/DDBJ whole genome shotgun (WGS) entry which is preliminary data.</text>
</comment>